<sequence length="100" mass="11159">MPLNQLHGPERESRSPHGGYTADRDAEKQANWVELSQDDFTVESDRNGRTIRGFRWLVICITCFLYGLNTTIAADVHGPVIKAFGHVEQFAWIGAGFPLG</sequence>
<evidence type="ECO:0000313" key="3">
    <source>
        <dbReference type="Proteomes" id="UP000094569"/>
    </source>
</evidence>
<feature type="region of interest" description="Disordered" evidence="1">
    <location>
        <begin position="1"/>
        <end position="25"/>
    </location>
</feature>
<comment type="caution">
    <text evidence="2">The sequence shown here is derived from an EMBL/GenBank/DDBJ whole genome shotgun (WGS) entry which is preliminary data.</text>
</comment>
<gene>
    <name evidence="2" type="ORF">SI65_08515</name>
</gene>
<reference evidence="2 3" key="1">
    <citation type="journal article" date="2016" name="BMC Genomics">
        <title>Comparative genomic and transcriptomic analyses of the Fuzhuan brick tea-fermentation fungus Aspergillus cristatus.</title>
        <authorList>
            <person name="Ge Y."/>
            <person name="Wang Y."/>
            <person name="Liu Y."/>
            <person name="Tan Y."/>
            <person name="Ren X."/>
            <person name="Zhang X."/>
            <person name="Hyde K.D."/>
            <person name="Liu Y."/>
            <person name="Liu Z."/>
        </authorList>
    </citation>
    <scope>NUCLEOTIDE SEQUENCE [LARGE SCALE GENOMIC DNA]</scope>
    <source>
        <strain evidence="2 3">GZAAS20.1005</strain>
    </source>
</reference>
<evidence type="ECO:0000256" key="1">
    <source>
        <dbReference type="SAM" id="MobiDB-lite"/>
    </source>
</evidence>
<organism evidence="2 3">
    <name type="scientific">Aspergillus cristatus</name>
    <name type="common">Chinese Fuzhuan brick tea-fermentation fungus</name>
    <name type="synonym">Eurotium cristatum</name>
    <dbReference type="NCBI Taxonomy" id="573508"/>
    <lineage>
        <taxon>Eukaryota</taxon>
        <taxon>Fungi</taxon>
        <taxon>Dikarya</taxon>
        <taxon>Ascomycota</taxon>
        <taxon>Pezizomycotina</taxon>
        <taxon>Eurotiomycetes</taxon>
        <taxon>Eurotiomycetidae</taxon>
        <taxon>Eurotiales</taxon>
        <taxon>Aspergillaceae</taxon>
        <taxon>Aspergillus</taxon>
        <taxon>Aspergillus subgen. Aspergillus</taxon>
    </lineage>
</organism>
<dbReference type="Proteomes" id="UP000094569">
    <property type="component" value="Unassembled WGS sequence"/>
</dbReference>
<accession>A0A1E3B5K5</accession>
<dbReference type="OrthoDB" id="10021397at2759"/>
<dbReference type="STRING" id="573508.A0A1E3B5K5"/>
<proteinExistence type="predicted"/>
<keyword evidence="3" id="KW-1185">Reference proteome</keyword>
<dbReference type="VEuPathDB" id="FungiDB:SI65_08515"/>
<evidence type="ECO:0008006" key="4">
    <source>
        <dbReference type="Google" id="ProtNLM"/>
    </source>
</evidence>
<protein>
    <recommendedName>
        <fullName evidence="4">Major facilitator superfamily (MFS) profile domain-containing protein</fullName>
    </recommendedName>
</protein>
<name>A0A1E3B5K5_ASPCR</name>
<evidence type="ECO:0000313" key="2">
    <source>
        <dbReference type="EMBL" id="ODM16081.1"/>
    </source>
</evidence>
<dbReference type="EMBL" id="JXNT01000013">
    <property type="protein sequence ID" value="ODM16081.1"/>
    <property type="molecule type" value="Genomic_DNA"/>
</dbReference>
<dbReference type="AlphaFoldDB" id="A0A1E3B5K5"/>